<dbReference type="InterPro" id="IPR036397">
    <property type="entry name" value="RNaseH_sf"/>
</dbReference>
<dbReference type="Gene3D" id="3.30.420.10">
    <property type="entry name" value="Ribonuclease H-like superfamily/Ribonuclease H"/>
    <property type="match status" value="1"/>
</dbReference>
<organism evidence="2 3">
    <name type="scientific">Rhynchospora tenuis</name>
    <dbReference type="NCBI Taxonomy" id="198213"/>
    <lineage>
        <taxon>Eukaryota</taxon>
        <taxon>Viridiplantae</taxon>
        <taxon>Streptophyta</taxon>
        <taxon>Embryophyta</taxon>
        <taxon>Tracheophyta</taxon>
        <taxon>Spermatophyta</taxon>
        <taxon>Magnoliopsida</taxon>
        <taxon>Liliopsida</taxon>
        <taxon>Poales</taxon>
        <taxon>Cyperaceae</taxon>
        <taxon>Cyperoideae</taxon>
        <taxon>Rhynchosporeae</taxon>
        <taxon>Rhynchospora</taxon>
    </lineage>
</organism>
<gene>
    <name evidence="2" type="ORF">LUZ61_004708</name>
</gene>
<sequence>MVKTDDDQLTGDEKVIREKFVTYFKDLYCPSLNGQELEMNLAREQVFELLNQNPQPKIPNSAHQLLVETPSMHEIRRAVFTLGPDKSPGPDGLTARFIQQNWKIVGPEICTQVRSIFLNEEIPRDWLRCRVTLIPKSEEPLTPAEFRPISVGNILYRLVMKIIAIRLQPCLKTVIAQEQNAFVRGRCIADNIILVKEILHSFSLTKFKQKAFMLKADVNKAFDKLNWQFLTMAMAYLNIPQKIINIVVSSYSRAQVTININGRGDGFLTPTQGLRQGCPMSPYVFIISMEILSRMLKGASQRGLVKGVKVAATGPVITHAIYADDLVIMGATDDTEVQTITSIMQIFGSISGLHINPMKSRLWFSRSCNEQTIQMVQQAWGAREVEGEEKYLGVFLNRKGDIKRNGRVLLEKLKAKLTGWKAHMLSHAGRLVLIKSVLMSMPVYAMSLELLPKHILNQINSLLAKFFWGKTGSEKYMSFIAWKKICKPLEEGGLGVKNLGLFGEALFLKLVWQLMADENKLWVQICKAKYFPIVGFWRAKKNSGSSRMWGQVLNLRHFFKEQVQWRIGDGEKVQALAQPWFANWTVQEEASQADRKLKVCDMWDNQNNCWKMDELARLFHNNQVQQIIAGNNKPDVGQESTDKLIWCQNIKGAYTVKEGYKEIVSRQEAQVIVQNFDWHQIWKWKKLIPKLKVFLWRLIHKGLPLATNMHRRLHSFPAVCQRCGRENEFEMHCLFFCETSRQVWFGSALGVRVNELPLDITQTIAHAFTGMDEDGVELFVTTLWEIWKARNKAIFEHEEFQPRKVLQRINVGVSTGSYANTCILHSNTQEEHERYDFYSQGWQVLTDASWQVGGKSGGAYVVYDKGRLHSVGMHFYMANDPFHAEAVALIEAMEYMYDYIKPPEGTRVQLFSDCFNLVQAIRQTDISDLPSWRAFNVVQCAITRFERLQGMATIHHVKREAVKQSHALSNIARRNNISYRGQPHMALEQQAKIERVIDEKYFQRVQEAPP</sequence>
<dbReference type="InterPro" id="IPR044730">
    <property type="entry name" value="RNase_H-like_dom_plant"/>
</dbReference>
<protein>
    <recommendedName>
        <fullName evidence="1">Reverse transcriptase domain-containing protein</fullName>
    </recommendedName>
</protein>
<comment type="caution">
    <text evidence="2">The sequence shown here is derived from an EMBL/GenBank/DDBJ whole genome shotgun (WGS) entry which is preliminary data.</text>
</comment>
<dbReference type="SUPFAM" id="SSF56672">
    <property type="entry name" value="DNA/RNA polymerases"/>
    <property type="match status" value="1"/>
</dbReference>
<dbReference type="Pfam" id="PF00078">
    <property type="entry name" value="RVT_1"/>
    <property type="match status" value="1"/>
</dbReference>
<keyword evidence="3" id="KW-1185">Reference proteome</keyword>
<dbReference type="Pfam" id="PF13966">
    <property type="entry name" value="zf-RVT"/>
    <property type="match status" value="1"/>
</dbReference>
<reference evidence="2 3" key="1">
    <citation type="journal article" date="2022" name="Cell">
        <title>Repeat-based holocentromeres influence genome architecture and karyotype evolution.</title>
        <authorList>
            <person name="Hofstatter P.G."/>
            <person name="Thangavel G."/>
            <person name="Lux T."/>
            <person name="Neumann P."/>
            <person name="Vondrak T."/>
            <person name="Novak P."/>
            <person name="Zhang M."/>
            <person name="Costa L."/>
            <person name="Castellani M."/>
            <person name="Scott A."/>
            <person name="Toegelov H."/>
            <person name="Fuchs J."/>
            <person name="Mata-Sucre Y."/>
            <person name="Dias Y."/>
            <person name="Vanzela A.L.L."/>
            <person name="Huettel B."/>
            <person name="Almeida C.C.S."/>
            <person name="Simkova H."/>
            <person name="Souza G."/>
            <person name="Pedrosa-Harand A."/>
            <person name="Macas J."/>
            <person name="Mayer K.F.X."/>
            <person name="Houben A."/>
            <person name="Marques A."/>
        </authorList>
    </citation>
    <scope>NUCLEOTIDE SEQUENCE [LARGE SCALE GENOMIC DNA]</scope>
    <source>
        <strain evidence="2">RhyTen1mFocal</strain>
    </source>
</reference>
<feature type="domain" description="Reverse transcriptase" evidence="1">
    <location>
        <begin position="115"/>
        <end position="396"/>
    </location>
</feature>
<dbReference type="InterPro" id="IPR026960">
    <property type="entry name" value="RVT-Znf"/>
</dbReference>
<dbReference type="PANTHER" id="PTHR31635">
    <property type="entry name" value="REVERSE TRANSCRIPTASE DOMAIN-CONTAINING PROTEIN-RELATED"/>
    <property type="match status" value="1"/>
</dbReference>
<dbReference type="SUPFAM" id="SSF53098">
    <property type="entry name" value="Ribonuclease H-like"/>
    <property type="match status" value="1"/>
</dbReference>
<dbReference type="InterPro" id="IPR043502">
    <property type="entry name" value="DNA/RNA_pol_sf"/>
</dbReference>
<dbReference type="CDD" id="cd01650">
    <property type="entry name" value="RT_nLTR_like"/>
    <property type="match status" value="1"/>
</dbReference>
<name>A0AAD5ZNC3_9POAL</name>
<evidence type="ECO:0000259" key="1">
    <source>
        <dbReference type="PROSITE" id="PS50878"/>
    </source>
</evidence>
<dbReference type="AlphaFoldDB" id="A0AAD5ZNC3"/>
<dbReference type="EMBL" id="JAMRDG010000001">
    <property type="protein sequence ID" value="KAJ3701003.1"/>
    <property type="molecule type" value="Genomic_DNA"/>
</dbReference>
<evidence type="ECO:0000313" key="2">
    <source>
        <dbReference type="EMBL" id="KAJ3701003.1"/>
    </source>
</evidence>
<dbReference type="Proteomes" id="UP001210211">
    <property type="component" value="Unassembled WGS sequence"/>
</dbReference>
<dbReference type="PROSITE" id="PS50878">
    <property type="entry name" value="RT_POL"/>
    <property type="match status" value="1"/>
</dbReference>
<proteinExistence type="predicted"/>
<dbReference type="InterPro" id="IPR000477">
    <property type="entry name" value="RT_dom"/>
</dbReference>
<dbReference type="PANTHER" id="PTHR31635:SF196">
    <property type="entry name" value="REVERSE TRANSCRIPTASE DOMAIN-CONTAINING PROTEIN-RELATED"/>
    <property type="match status" value="1"/>
</dbReference>
<dbReference type="InterPro" id="IPR012337">
    <property type="entry name" value="RNaseH-like_sf"/>
</dbReference>
<dbReference type="CDD" id="cd06222">
    <property type="entry name" value="RNase_H_like"/>
    <property type="match status" value="1"/>
</dbReference>
<evidence type="ECO:0000313" key="3">
    <source>
        <dbReference type="Proteomes" id="UP001210211"/>
    </source>
</evidence>
<dbReference type="GO" id="GO:0003676">
    <property type="term" value="F:nucleic acid binding"/>
    <property type="evidence" value="ECO:0007669"/>
    <property type="project" value="InterPro"/>
</dbReference>
<accession>A0AAD5ZNC3</accession>